<sequence>MLVNYGKGNKKGSAFPLSYTLRKAVGALTLHTGVGTKSLYSQS</sequence>
<proteinExistence type="predicted"/>
<dbReference type="EMBL" id="BK015905">
    <property type="protein sequence ID" value="DAD72762.1"/>
    <property type="molecule type" value="Genomic_DNA"/>
</dbReference>
<accession>A0A8S5LS44</accession>
<reference evidence="1" key="1">
    <citation type="journal article" date="2021" name="Proc. Natl. Acad. Sci. U.S.A.">
        <title>A Catalog of Tens of Thousands of Viruses from Human Metagenomes Reveals Hidden Associations with Chronic Diseases.</title>
        <authorList>
            <person name="Tisza M.J."/>
            <person name="Buck C.B."/>
        </authorList>
    </citation>
    <scope>NUCLEOTIDE SEQUENCE</scope>
    <source>
        <strain evidence="1">CtH8e11</strain>
    </source>
</reference>
<evidence type="ECO:0000313" key="1">
    <source>
        <dbReference type="EMBL" id="DAD72762.1"/>
    </source>
</evidence>
<name>A0A8S5LS44_9CAUD</name>
<protein>
    <submittedName>
        <fullName evidence="1">Uncharacterized protein</fullName>
    </submittedName>
</protein>
<organism evidence="1">
    <name type="scientific">Siphoviridae sp. ctH8e11</name>
    <dbReference type="NCBI Taxonomy" id="2827567"/>
    <lineage>
        <taxon>Viruses</taxon>
        <taxon>Duplodnaviria</taxon>
        <taxon>Heunggongvirae</taxon>
        <taxon>Uroviricota</taxon>
        <taxon>Caudoviricetes</taxon>
    </lineage>
</organism>